<evidence type="ECO:0000256" key="3">
    <source>
        <dbReference type="SAM" id="MobiDB-lite"/>
    </source>
</evidence>
<evidence type="ECO:0000313" key="6">
    <source>
        <dbReference type="Proteomes" id="UP000031668"/>
    </source>
</evidence>
<evidence type="ECO:0000313" key="5">
    <source>
        <dbReference type="EMBL" id="KII68442.1"/>
    </source>
</evidence>
<feature type="domain" description="FAM192A/Fyv6 N-terminal" evidence="4">
    <location>
        <begin position="16"/>
        <end position="112"/>
    </location>
</feature>
<proteinExistence type="predicted"/>
<dbReference type="InterPro" id="IPR019331">
    <property type="entry name" value="FAM192A/Fyv6_N"/>
</dbReference>
<evidence type="ECO:0000256" key="2">
    <source>
        <dbReference type="ARBA" id="ARBA00023242"/>
    </source>
</evidence>
<dbReference type="Proteomes" id="UP000031668">
    <property type="component" value="Unassembled WGS sequence"/>
</dbReference>
<comment type="caution">
    <text evidence="5">The sequence shown here is derived from an EMBL/GenBank/DDBJ whole genome shotgun (WGS) entry which is preliminary data.</text>
</comment>
<protein>
    <recommendedName>
        <fullName evidence="4">FAM192A/Fyv6 N-terminal domain-containing protein</fullName>
    </recommendedName>
</protein>
<evidence type="ECO:0000256" key="1">
    <source>
        <dbReference type="ARBA" id="ARBA00004123"/>
    </source>
</evidence>
<comment type="subcellular location">
    <subcellularLocation>
        <location evidence="1">Nucleus</location>
    </subcellularLocation>
</comment>
<sequence>MTEEGNILTKRKFLTEKEALEHAEKYKDEVVVDRQRNALIEKPEGEKTLFEQLEENRNKMIDDFEEYFKLRNRAYSGLNEEERTFMIQLKQHNFKKAKKEDERIKFELEQFKSSANKAKTLPDVEDIKSPSFEIKPLKTLYPSKRIKTQSDEKFQTPKSPLHNLVTYSGSDSE</sequence>
<organism evidence="5 6">
    <name type="scientific">Thelohanellus kitauei</name>
    <name type="common">Myxosporean</name>
    <dbReference type="NCBI Taxonomy" id="669202"/>
    <lineage>
        <taxon>Eukaryota</taxon>
        <taxon>Metazoa</taxon>
        <taxon>Cnidaria</taxon>
        <taxon>Myxozoa</taxon>
        <taxon>Myxosporea</taxon>
        <taxon>Bivalvulida</taxon>
        <taxon>Platysporina</taxon>
        <taxon>Myxobolidae</taxon>
        <taxon>Thelohanellus</taxon>
    </lineage>
</organism>
<feature type="region of interest" description="Disordered" evidence="3">
    <location>
        <begin position="143"/>
        <end position="173"/>
    </location>
</feature>
<dbReference type="OrthoDB" id="10486680at2759"/>
<name>A0A0C2N3G3_THEKT</name>
<evidence type="ECO:0000259" key="4">
    <source>
        <dbReference type="Pfam" id="PF10187"/>
    </source>
</evidence>
<dbReference type="GO" id="GO:0005634">
    <property type="term" value="C:nucleus"/>
    <property type="evidence" value="ECO:0007669"/>
    <property type="project" value="UniProtKB-SubCell"/>
</dbReference>
<gene>
    <name evidence="5" type="ORF">RF11_10799</name>
</gene>
<dbReference type="Pfam" id="PF10187">
    <property type="entry name" value="FAM192A_Fyv6_N"/>
    <property type="match status" value="1"/>
</dbReference>
<keyword evidence="2" id="KW-0539">Nucleus</keyword>
<dbReference type="EMBL" id="JWZT01002857">
    <property type="protein sequence ID" value="KII68442.1"/>
    <property type="molecule type" value="Genomic_DNA"/>
</dbReference>
<dbReference type="AlphaFoldDB" id="A0A0C2N3G3"/>
<accession>A0A0C2N3G3</accession>
<reference evidence="5 6" key="1">
    <citation type="journal article" date="2014" name="Genome Biol. Evol.">
        <title>The genome of the myxosporean Thelohanellus kitauei shows adaptations to nutrient acquisition within its fish host.</title>
        <authorList>
            <person name="Yang Y."/>
            <person name="Xiong J."/>
            <person name="Zhou Z."/>
            <person name="Huo F."/>
            <person name="Miao W."/>
            <person name="Ran C."/>
            <person name="Liu Y."/>
            <person name="Zhang J."/>
            <person name="Feng J."/>
            <person name="Wang M."/>
            <person name="Wang M."/>
            <person name="Wang L."/>
            <person name="Yao B."/>
        </authorList>
    </citation>
    <scope>NUCLEOTIDE SEQUENCE [LARGE SCALE GENOMIC DNA]</scope>
    <source>
        <strain evidence="5">Wuqing</strain>
    </source>
</reference>
<keyword evidence="6" id="KW-1185">Reference proteome</keyword>